<dbReference type="HOGENOM" id="CLU_454962_0_0_1"/>
<dbReference type="SUPFAM" id="SSF46565">
    <property type="entry name" value="Chaperone J-domain"/>
    <property type="match status" value="1"/>
</dbReference>
<feature type="region of interest" description="Disordered" evidence="1">
    <location>
        <begin position="373"/>
        <end position="426"/>
    </location>
</feature>
<evidence type="ECO:0000313" key="4">
    <source>
        <dbReference type="Proteomes" id="UP000053820"/>
    </source>
</evidence>
<dbReference type="PANTHER" id="PTHR23172">
    <property type="entry name" value="AUXILIN/CYCLIN G-ASSOCIATED KINASE-RELATED"/>
    <property type="match status" value="1"/>
</dbReference>
<feature type="compositionally biased region" description="Basic and acidic residues" evidence="1">
    <location>
        <begin position="386"/>
        <end position="399"/>
    </location>
</feature>
<accession>A0A0C9W9R2</accession>
<dbReference type="Gene3D" id="1.10.287.110">
    <property type="entry name" value="DnaJ domain"/>
    <property type="match status" value="1"/>
</dbReference>
<feature type="compositionally biased region" description="Pro residues" evidence="1">
    <location>
        <begin position="305"/>
        <end position="317"/>
    </location>
</feature>
<dbReference type="InterPro" id="IPR015940">
    <property type="entry name" value="UBA"/>
</dbReference>
<feature type="domain" description="UBA" evidence="2">
    <location>
        <begin position="330"/>
        <end position="374"/>
    </location>
</feature>
<feature type="compositionally biased region" description="Polar residues" evidence="1">
    <location>
        <begin position="345"/>
        <end position="356"/>
    </location>
</feature>
<proteinExistence type="predicted"/>
<dbReference type="OrthoDB" id="1717591at2759"/>
<dbReference type="PANTHER" id="PTHR23172:SF19">
    <property type="entry name" value="J DOMAIN-CONTAINING PROTEIN"/>
    <property type="match status" value="1"/>
</dbReference>
<dbReference type="InterPro" id="IPR009060">
    <property type="entry name" value="UBA-like_sf"/>
</dbReference>
<dbReference type="PROSITE" id="PS50030">
    <property type="entry name" value="UBA"/>
    <property type="match status" value="1"/>
</dbReference>
<feature type="compositionally biased region" description="Polar residues" evidence="1">
    <location>
        <begin position="49"/>
        <end position="85"/>
    </location>
</feature>
<feature type="compositionally biased region" description="Gly residues" evidence="1">
    <location>
        <begin position="375"/>
        <end position="384"/>
    </location>
</feature>
<feature type="compositionally biased region" description="Low complexity" evidence="1">
    <location>
        <begin position="87"/>
        <end position="96"/>
    </location>
</feature>
<dbReference type="GO" id="GO:0072583">
    <property type="term" value="P:clathrin-dependent endocytosis"/>
    <property type="evidence" value="ECO:0007669"/>
    <property type="project" value="TreeGrafter"/>
</dbReference>
<feature type="compositionally biased region" description="Low complexity" evidence="1">
    <location>
        <begin position="238"/>
        <end position="249"/>
    </location>
</feature>
<evidence type="ECO:0000313" key="3">
    <source>
        <dbReference type="EMBL" id="KIJ59662.1"/>
    </source>
</evidence>
<dbReference type="SUPFAM" id="SSF46934">
    <property type="entry name" value="UBA-like"/>
    <property type="match status" value="1"/>
</dbReference>
<dbReference type="GO" id="GO:0005737">
    <property type="term" value="C:cytoplasm"/>
    <property type="evidence" value="ECO:0007669"/>
    <property type="project" value="TreeGrafter"/>
</dbReference>
<dbReference type="InterPro" id="IPR036869">
    <property type="entry name" value="J_dom_sf"/>
</dbReference>
<dbReference type="Gene3D" id="1.10.8.10">
    <property type="entry name" value="DNA helicase RuvA subunit, C-terminal domain"/>
    <property type="match status" value="1"/>
</dbReference>
<dbReference type="Proteomes" id="UP000053820">
    <property type="component" value="Unassembled WGS sequence"/>
</dbReference>
<dbReference type="GO" id="GO:0072318">
    <property type="term" value="P:clathrin coat disassembly"/>
    <property type="evidence" value="ECO:0007669"/>
    <property type="project" value="TreeGrafter"/>
</dbReference>
<name>A0A0C9W9R2_9AGAM</name>
<evidence type="ECO:0000256" key="1">
    <source>
        <dbReference type="SAM" id="MobiDB-lite"/>
    </source>
</evidence>
<keyword evidence="4" id="KW-1185">Reference proteome</keyword>
<feature type="region of interest" description="Disordered" evidence="1">
    <location>
        <begin position="1"/>
        <end position="356"/>
    </location>
</feature>
<evidence type="ECO:0000259" key="2">
    <source>
        <dbReference type="PROSITE" id="PS50030"/>
    </source>
</evidence>
<feature type="compositionally biased region" description="Gly residues" evidence="1">
    <location>
        <begin position="130"/>
        <end position="140"/>
    </location>
</feature>
<sequence>MTDSFADLWASSAPTKPTQPPPKLGAAANTSQVNPTYPRRPQKDAFSILSASQPATRTQSPQIANRAQTGGQAASQRSSNNTTGDAFSGLFSSSMGSLGGGHASTGNMTMAERAALAQKSKVQQYSGASSGSGYGNGGGAASVVPSAWDGLDSLAQAARPAAVSPPQDDFDFAFESAPTTTNKASTSLVDNNDDDWGLSEFSSPQSKSPSITTTTAPTSKPASTSKPQTLWDLDDFVSPSSQPAPSRSQTGTPGDFDFGNREDALLGGDDSDGEDTFGIGGAATRQEDDILGDLGKPVTTSTRPSPVPSPNSAPPAPSSRHPRPPQRTSSPPPHITGQLVEMGFSPQQARTALTSTMSADGFNIQAATEFLLTQGGEGSVGGEGRASPEMRDRERERRSRTQGRPRPPRTDSQPAPPGPSQSQTDLTAEKILSQASELGRGMFSKANALWKEGRERAVKMYEERAAVAGSSGGGAEAGRDGRPRWMQEGAVEEGVPRERERVPKDTVDALLSSWKTGKEANIRALLTTLDAVLWPELGWKKVGMAEVVGKGQVKGAYVRAIARVHPDKLNVGNTTVEQRMIANGIFGALNEAWNTFQQQS</sequence>
<reference evidence="3 4" key="1">
    <citation type="submission" date="2014-04" db="EMBL/GenBank/DDBJ databases">
        <title>Evolutionary Origins and Diversification of the Mycorrhizal Mutualists.</title>
        <authorList>
            <consortium name="DOE Joint Genome Institute"/>
            <consortium name="Mycorrhizal Genomics Consortium"/>
            <person name="Kohler A."/>
            <person name="Kuo A."/>
            <person name="Nagy L.G."/>
            <person name="Floudas D."/>
            <person name="Copeland A."/>
            <person name="Barry K.W."/>
            <person name="Cichocki N."/>
            <person name="Veneault-Fourrey C."/>
            <person name="LaButti K."/>
            <person name="Lindquist E.A."/>
            <person name="Lipzen A."/>
            <person name="Lundell T."/>
            <person name="Morin E."/>
            <person name="Murat C."/>
            <person name="Riley R."/>
            <person name="Ohm R."/>
            <person name="Sun H."/>
            <person name="Tunlid A."/>
            <person name="Henrissat B."/>
            <person name="Grigoriev I.V."/>
            <person name="Hibbett D.S."/>
            <person name="Martin F."/>
        </authorList>
    </citation>
    <scope>NUCLEOTIDE SEQUENCE [LARGE SCALE GENOMIC DNA]</scope>
    <source>
        <strain evidence="3 4">MD-312</strain>
    </source>
</reference>
<feature type="compositionally biased region" description="Low complexity" evidence="1">
    <location>
        <begin position="199"/>
        <end position="227"/>
    </location>
</feature>
<dbReference type="GO" id="GO:0030276">
    <property type="term" value="F:clathrin binding"/>
    <property type="evidence" value="ECO:0007669"/>
    <property type="project" value="TreeGrafter"/>
</dbReference>
<dbReference type="AlphaFoldDB" id="A0A0C9W9R2"/>
<gene>
    <name evidence="3" type="ORF">HYDPIDRAFT_190458</name>
</gene>
<dbReference type="EMBL" id="KN839883">
    <property type="protein sequence ID" value="KIJ59662.1"/>
    <property type="molecule type" value="Genomic_DNA"/>
</dbReference>
<dbReference type="SMART" id="SM00165">
    <property type="entry name" value="UBA"/>
    <property type="match status" value="1"/>
</dbReference>
<protein>
    <recommendedName>
        <fullName evidence="2">UBA domain-containing protein</fullName>
    </recommendedName>
</protein>
<dbReference type="GO" id="GO:0031982">
    <property type="term" value="C:vesicle"/>
    <property type="evidence" value="ECO:0007669"/>
    <property type="project" value="TreeGrafter"/>
</dbReference>
<feature type="compositionally biased region" description="Polar residues" evidence="1">
    <location>
        <begin position="177"/>
        <end position="190"/>
    </location>
</feature>
<organism evidence="3 4">
    <name type="scientific">Hydnomerulius pinastri MD-312</name>
    <dbReference type="NCBI Taxonomy" id="994086"/>
    <lineage>
        <taxon>Eukaryota</taxon>
        <taxon>Fungi</taxon>
        <taxon>Dikarya</taxon>
        <taxon>Basidiomycota</taxon>
        <taxon>Agaricomycotina</taxon>
        <taxon>Agaricomycetes</taxon>
        <taxon>Agaricomycetidae</taxon>
        <taxon>Boletales</taxon>
        <taxon>Boletales incertae sedis</taxon>
        <taxon>Leucogyrophana</taxon>
    </lineage>
</organism>